<organism evidence="2 3">
    <name type="scientific">Cellulomonas algicola</name>
    <dbReference type="NCBI Taxonomy" id="2071633"/>
    <lineage>
        <taxon>Bacteria</taxon>
        <taxon>Bacillati</taxon>
        <taxon>Actinomycetota</taxon>
        <taxon>Actinomycetes</taxon>
        <taxon>Micrococcales</taxon>
        <taxon>Cellulomonadaceae</taxon>
        <taxon>Cellulomonas</taxon>
    </lineage>
</organism>
<feature type="domain" description="CHAT" evidence="1">
    <location>
        <begin position="90"/>
        <end position="396"/>
    </location>
</feature>
<evidence type="ECO:0000313" key="3">
    <source>
        <dbReference type="Proteomes" id="UP000288246"/>
    </source>
</evidence>
<dbReference type="Proteomes" id="UP000288246">
    <property type="component" value="Unassembled WGS sequence"/>
</dbReference>
<dbReference type="Pfam" id="PF12770">
    <property type="entry name" value="CHAT"/>
    <property type="match status" value="1"/>
</dbReference>
<comment type="caution">
    <text evidence="2">The sequence shown here is derived from an EMBL/GenBank/DDBJ whole genome shotgun (WGS) entry which is preliminary data.</text>
</comment>
<sequence length="1381" mass="145445">MTTSLDDPPAGAPPGADRAVVDVDVRVVPDGDAYLAVVSCDAFGASSTRPFTPPVAADASAFADALADARGRTRPDADAARALAERTETLGRALFDAVFADDARDLLVTARDRAGRDGGAVRVRLQLDDAPDVAALPWELLLHGSTFLVHTDGVFVVRYPDASTPVDPAPLEGTLRVLLVAASPSDLPPLDVDREVDALREALAPLGDRVELHRLEPPTLDALRRTLDDRWHVLHVVGHGGADARGGILALTADDGTADVLDARTLADHLLAAPHLRVAVLNGCSTGEVSTQEPKAGSAHQLVRAGVPVALAMQYPVTDRSAHAAAAALYERLAAGALVEQAVTAARRALLRGPEWVTPVLYTRTSPRVFVAPSASPGTPVAVVSPRDRVPAGVVPDVLQPRWWAVREVAAWMDSPSTALLLTGDVGSGTSVLAAWLAGAGSAPDEPDAPVDLLESVRSRWSAVHVSAPGGGGAAVDPRAVVRSLAEQLATTVPGWQPVRADAAGPYGLAHLPPEELFAVLVGQPLRAALTAAPPATTVRVLVDGLDHDGLDPVLRLAAVPGVRVLVAGTDPAVATALDALSAARLDLASPHRRALVDADLTGYLRRRLDGSGRGDDEIAALVARAGGNFLVARNAADELLARPDVALADLELPRDVDASSERHLRATLEQSFGPTWRDQWATVLEPLLAHLAVARGPVPLPALVRWLGSTLPRVAALVDGLGDLVVADADGCRLAHSSLVATLRAATLPSGGPNLLRVDEAAAHRRVVGGAVALTATDLAHPDDVGASYPLVHAPGHLLELPRDDEVVPPPVTGAGAGPRREVTLDARRALGDRALERDWVDALTASVHDPLLLGLPYRDLVALHLRAGDTAAVERVVRFLGTSDVPLLRGAVFDVLSTYAERSPAAATAFLVRVAVHDAPELQRIALHATCLLPAAAQADVYAGVVTDPDSTDAHAVAAAFALYSNGTSDPQRLIGDVLDRVVGRLHVFPPRRGTWPLVTFFSQVTVTNYVNGCADPAVVDATSRLWRHVLVDRIGVLRPWGPLVQRLVVEGVVARRIARRVVLLFTPPGRPDGPVELGGDRPEAPAARRVLAGLDPHVDVGALAPDLRTLLASDTTMFRVLAALVVAVHGLADATGTDALVTALADGGDARTHRALLVAHAVVAPDRTPSSWVPRLDRLTRLVTARPHDEHAAAGPLGGRHLVFVPLGLACAATGTSLDVLDEWLRPDADPGWRYCCLRGLGAVGLYHPDAVLGTFERLDRAGTLPLDAAVPALALMAGLHPMRTRTWLLRAGRRDVLDAVFGAADPTDSREHLELLGMYNAAVHGCVTSPRVRDRVVTEMFAGFLDCRTGREWSRRFGSAGVRALREDDWDLAAWTS</sequence>
<dbReference type="EMBL" id="BHYL01000276">
    <property type="protein sequence ID" value="GCD21397.1"/>
    <property type="molecule type" value="Genomic_DNA"/>
</dbReference>
<dbReference type="InterPro" id="IPR024983">
    <property type="entry name" value="CHAT_dom"/>
</dbReference>
<dbReference type="RefSeq" id="WP_160142919.1">
    <property type="nucleotide sequence ID" value="NZ_BHYL01000276.1"/>
</dbReference>
<dbReference type="OrthoDB" id="8253226at2"/>
<keyword evidence="3" id="KW-1185">Reference proteome</keyword>
<evidence type="ECO:0000313" key="2">
    <source>
        <dbReference type="EMBL" id="GCD21397.1"/>
    </source>
</evidence>
<protein>
    <recommendedName>
        <fullName evidence="1">CHAT domain-containing protein</fullName>
    </recommendedName>
</protein>
<name>A0A401V399_9CELL</name>
<proteinExistence type="predicted"/>
<gene>
    <name evidence="2" type="ORF">CTKZ_29590</name>
</gene>
<reference evidence="2 3" key="1">
    <citation type="submission" date="2018-11" db="EMBL/GenBank/DDBJ databases">
        <title>Draft genome sequence of Cellulomonas takizawaensis strain TKZ-21.</title>
        <authorList>
            <person name="Yamamura H."/>
            <person name="Hayashi T."/>
            <person name="Hamada M."/>
            <person name="Serisawa Y."/>
            <person name="Matsuyama K."/>
            <person name="Nakagawa Y."/>
            <person name="Otoguro M."/>
            <person name="Yanagida F."/>
            <person name="Hayakawa M."/>
        </authorList>
    </citation>
    <scope>NUCLEOTIDE SEQUENCE [LARGE SCALE GENOMIC DNA]</scope>
    <source>
        <strain evidence="2 3">TKZ-21</strain>
    </source>
</reference>
<accession>A0A401V399</accession>
<evidence type="ECO:0000259" key="1">
    <source>
        <dbReference type="Pfam" id="PF12770"/>
    </source>
</evidence>